<dbReference type="AlphaFoldDB" id="A0A1Y5FDJ1"/>
<feature type="transmembrane region" description="Helical" evidence="6">
    <location>
        <begin position="23"/>
        <end position="41"/>
    </location>
</feature>
<dbReference type="Pfam" id="PF01545">
    <property type="entry name" value="Cation_efflux"/>
    <property type="match status" value="1"/>
</dbReference>
<keyword evidence="3" id="KW-0864">Zinc transport</keyword>
<comment type="subcellular location">
    <subcellularLocation>
        <location evidence="1">Membrane</location>
        <topology evidence="1">Multi-pass membrane protein</topology>
    </subcellularLocation>
</comment>
<name>A0A1Y5FDJ1_9BACT</name>
<keyword evidence="4 6" id="KW-1133">Transmembrane helix</keyword>
<evidence type="ECO:0000256" key="4">
    <source>
        <dbReference type="ARBA" id="ARBA00022989"/>
    </source>
</evidence>
<reference evidence="9" key="1">
    <citation type="journal article" date="2017" name="Proc. Natl. Acad. Sci. U.S.A.">
        <title>Simulation of Deepwater Horizon oil plume reveals substrate specialization within a complex community of hydrocarbon-degraders.</title>
        <authorList>
            <person name="Hu P."/>
            <person name="Dubinsky E.A."/>
            <person name="Probst A.J."/>
            <person name="Wang J."/>
            <person name="Sieber C.M.K."/>
            <person name="Tom L.M."/>
            <person name="Gardinali P."/>
            <person name="Banfield J.F."/>
            <person name="Atlas R.M."/>
            <person name="Andersen G.L."/>
        </authorList>
    </citation>
    <scope>NUCLEOTIDE SEQUENCE [LARGE SCALE GENOMIC DNA]</scope>
</reference>
<evidence type="ECO:0000256" key="2">
    <source>
        <dbReference type="ARBA" id="ARBA00022692"/>
    </source>
</evidence>
<protein>
    <submittedName>
        <fullName evidence="8">Cation transporter</fullName>
    </submittedName>
</protein>
<feature type="transmembrane region" description="Helical" evidence="6">
    <location>
        <begin position="111"/>
        <end position="133"/>
    </location>
</feature>
<feature type="transmembrane region" description="Helical" evidence="6">
    <location>
        <begin position="86"/>
        <end position="105"/>
    </location>
</feature>
<evidence type="ECO:0000256" key="6">
    <source>
        <dbReference type="SAM" id="Phobius"/>
    </source>
</evidence>
<dbReference type="PANTHER" id="PTHR11562:SF17">
    <property type="entry name" value="RE54080P-RELATED"/>
    <property type="match status" value="1"/>
</dbReference>
<sequence length="210" mass="23052">MSKSCCQAKGEDLKLLAQKQKKVLWAVLIINAAMFFVEYISGFLSNSQALMADSLDMLGDSFAYATSLFVIGGTLRSKVKASQFKALLMVILGVSVFLRVGYRFIYNLPPVVSTMTVIGVIALVANLCCLFLLTRHKDDDINFSSVWICSRNDIIANTLVLVAAYLVHILHSPIPDLVVGLVVTWLFLKSAFSILAESKKQLQEAPAEVS</sequence>
<dbReference type="InterPro" id="IPR050681">
    <property type="entry name" value="CDF/SLC30A"/>
</dbReference>
<feature type="transmembrane region" description="Helical" evidence="6">
    <location>
        <begin position="154"/>
        <end position="171"/>
    </location>
</feature>
<dbReference type="Gene3D" id="1.20.1510.10">
    <property type="entry name" value="Cation efflux protein transmembrane domain"/>
    <property type="match status" value="1"/>
</dbReference>
<dbReference type="InterPro" id="IPR058533">
    <property type="entry name" value="Cation_efflux_TM"/>
</dbReference>
<proteinExistence type="predicted"/>
<feature type="transmembrane region" description="Helical" evidence="6">
    <location>
        <begin position="177"/>
        <end position="196"/>
    </location>
</feature>
<gene>
    <name evidence="8" type="ORF">A9Q84_11430</name>
</gene>
<evidence type="ECO:0000256" key="1">
    <source>
        <dbReference type="ARBA" id="ARBA00004141"/>
    </source>
</evidence>
<evidence type="ECO:0000313" key="8">
    <source>
        <dbReference type="EMBL" id="OUR96940.1"/>
    </source>
</evidence>
<evidence type="ECO:0000256" key="5">
    <source>
        <dbReference type="ARBA" id="ARBA00023136"/>
    </source>
</evidence>
<organism evidence="8 9">
    <name type="scientific">Halobacteriovorax marinus</name>
    <dbReference type="NCBI Taxonomy" id="97084"/>
    <lineage>
        <taxon>Bacteria</taxon>
        <taxon>Pseudomonadati</taxon>
        <taxon>Bdellovibrionota</taxon>
        <taxon>Bacteriovoracia</taxon>
        <taxon>Bacteriovoracales</taxon>
        <taxon>Halobacteriovoraceae</taxon>
        <taxon>Halobacteriovorax</taxon>
    </lineage>
</organism>
<keyword evidence="5 6" id="KW-0472">Membrane</keyword>
<evidence type="ECO:0000313" key="9">
    <source>
        <dbReference type="Proteomes" id="UP000196531"/>
    </source>
</evidence>
<dbReference type="GO" id="GO:0005385">
    <property type="term" value="F:zinc ion transmembrane transporter activity"/>
    <property type="evidence" value="ECO:0007669"/>
    <property type="project" value="TreeGrafter"/>
</dbReference>
<keyword evidence="3" id="KW-0406">Ion transport</keyword>
<keyword evidence="3" id="KW-0862">Zinc</keyword>
<feature type="domain" description="Cation efflux protein transmembrane" evidence="7">
    <location>
        <begin position="24"/>
        <end position="202"/>
    </location>
</feature>
<dbReference type="EMBL" id="MAAO01000006">
    <property type="protein sequence ID" value="OUR96940.1"/>
    <property type="molecule type" value="Genomic_DNA"/>
</dbReference>
<dbReference type="GO" id="GO:0005886">
    <property type="term" value="C:plasma membrane"/>
    <property type="evidence" value="ECO:0007669"/>
    <property type="project" value="TreeGrafter"/>
</dbReference>
<comment type="caution">
    <text evidence="8">The sequence shown here is derived from an EMBL/GenBank/DDBJ whole genome shotgun (WGS) entry which is preliminary data.</text>
</comment>
<accession>A0A1Y5FDJ1</accession>
<keyword evidence="3" id="KW-0813">Transport</keyword>
<dbReference type="SUPFAM" id="SSF161111">
    <property type="entry name" value="Cation efflux protein transmembrane domain-like"/>
    <property type="match status" value="1"/>
</dbReference>
<evidence type="ECO:0000256" key="3">
    <source>
        <dbReference type="ARBA" id="ARBA00022906"/>
    </source>
</evidence>
<keyword evidence="2 6" id="KW-0812">Transmembrane</keyword>
<dbReference type="Proteomes" id="UP000196531">
    <property type="component" value="Unassembled WGS sequence"/>
</dbReference>
<feature type="transmembrane region" description="Helical" evidence="6">
    <location>
        <begin position="61"/>
        <end position="79"/>
    </location>
</feature>
<evidence type="ECO:0000259" key="7">
    <source>
        <dbReference type="Pfam" id="PF01545"/>
    </source>
</evidence>
<dbReference type="InterPro" id="IPR027469">
    <property type="entry name" value="Cation_efflux_TMD_sf"/>
</dbReference>
<dbReference type="PANTHER" id="PTHR11562">
    <property type="entry name" value="CATION EFFLUX PROTEIN/ ZINC TRANSPORTER"/>
    <property type="match status" value="1"/>
</dbReference>